<evidence type="ECO:0008006" key="4">
    <source>
        <dbReference type="Google" id="ProtNLM"/>
    </source>
</evidence>
<keyword evidence="1" id="KW-1133">Transmembrane helix</keyword>
<name>A0A3S9SM34_EIKCO</name>
<keyword evidence="1" id="KW-0472">Membrane</keyword>
<sequence>MFSNRSPLPPRRVMRGSTLLEVMVSVFIMAFGIMALMLAQIKSVSNVREAEMQTRVAQVVQNLVSGMLNTPVPFNTVAAASAAAVSSPSLSYANYKTSGWQNVAPLSDVSTPNNIADCGDNQVKTDAAIKACYTRNFALELANALPNAKQIRYQITSNANTTTVSVQWTESDSGNAADDYTFNYSAVVGD</sequence>
<dbReference type="EMBL" id="CP034670">
    <property type="protein sequence ID" value="AZR60579.1"/>
    <property type="molecule type" value="Genomic_DNA"/>
</dbReference>
<evidence type="ECO:0000313" key="2">
    <source>
        <dbReference type="EMBL" id="AZR60579.1"/>
    </source>
</evidence>
<proteinExistence type="predicted"/>
<dbReference type="Proteomes" id="UP000282435">
    <property type="component" value="Chromosome"/>
</dbReference>
<dbReference type="AlphaFoldDB" id="A0A3S9SM34"/>
<keyword evidence="1" id="KW-0812">Transmembrane</keyword>
<protein>
    <recommendedName>
        <fullName evidence="4">Type IV pilus modification protein PilV</fullName>
    </recommendedName>
</protein>
<dbReference type="RefSeq" id="WP_126984018.1">
    <property type="nucleotide sequence ID" value="NZ_CP034670.1"/>
</dbReference>
<gene>
    <name evidence="2" type="ORF">ELB75_11535</name>
</gene>
<organism evidence="2 3">
    <name type="scientific">Eikenella corrodens</name>
    <dbReference type="NCBI Taxonomy" id="539"/>
    <lineage>
        <taxon>Bacteria</taxon>
        <taxon>Pseudomonadati</taxon>
        <taxon>Pseudomonadota</taxon>
        <taxon>Betaproteobacteria</taxon>
        <taxon>Neisseriales</taxon>
        <taxon>Neisseriaceae</taxon>
        <taxon>Eikenella</taxon>
    </lineage>
</organism>
<evidence type="ECO:0000313" key="3">
    <source>
        <dbReference type="Proteomes" id="UP000282435"/>
    </source>
</evidence>
<dbReference type="OrthoDB" id="8614013at2"/>
<evidence type="ECO:0000256" key="1">
    <source>
        <dbReference type="SAM" id="Phobius"/>
    </source>
</evidence>
<reference evidence="2 3" key="1">
    <citation type="submission" date="2018-12" db="EMBL/GenBank/DDBJ databases">
        <title>Genome sequencing of Eikenella corrodens KCOM 3110 (= JS217).</title>
        <authorList>
            <person name="Koo J.-K."/>
            <person name="Park S.-N."/>
            <person name="Lim Y.K."/>
        </authorList>
    </citation>
    <scope>NUCLEOTIDE SEQUENCE [LARGE SCALE GENOMIC DNA]</scope>
    <source>
        <strain evidence="2 3">KCOM 3110</strain>
    </source>
</reference>
<feature type="transmembrane region" description="Helical" evidence="1">
    <location>
        <begin position="20"/>
        <end position="39"/>
    </location>
</feature>
<accession>A0A3S9SM34</accession>